<comment type="caution">
    <text evidence="2">The sequence shown here is derived from an EMBL/GenBank/DDBJ whole genome shotgun (WGS) entry which is preliminary data.</text>
</comment>
<name>A0A6A4VWA9_AMPAM</name>
<evidence type="ECO:0000313" key="2">
    <source>
        <dbReference type="EMBL" id="KAF0297953.1"/>
    </source>
</evidence>
<dbReference type="EMBL" id="VIIS01001456">
    <property type="protein sequence ID" value="KAF0297953.1"/>
    <property type="molecule type" value="Genomic_DNA"/>
</dbReference>
<reference evidence="2 4" key="1">
    <citation type="submission" date="2019-07" db="EMBL/GenBank/DDBJ databases">
        <title>Draft genome assembly of a fouling barnacle, Amphibalanus amphitrite (Darwin, 1854): The first reference genome for Thecostraca.</title>
        <authorList>
            <person name="Kim W."/>
        </authorList>
    </citation>
    <scope>NUCLEOTIDE SEQUENCE [LARGE SCALE GENOMIC DNA]</scope>
    <source>
        <strain evidence="2">SNU_AA5</strain>
        <tissue evidence="2">Soma without cirri and trophi</tissue>
    </source>
</reference>
<dbReference type="Proteomes" id="UP000440578">
    <property type="component" value="Unassembled WGS sequence"/>
</dbReference>
<proteinExistence type="predicted"/>
<protein>
    <submittedName>
        <fullName evidence="2">Uncharacterized protein</fullName>
    </submittedName>
</protein>
<organism evidence="2 4">
    <name type="scientific">Amphibalanus amphitrite</name>
    <name type="common">Striped barnacle</name>
    <name type="synonym">Balanus amphitrite</name>
    <dbReference type="NCBI Taxonomy" id="1232801"/>
    <lineage>
        <taxon>Eukaryota</taxon>
        <taxon>Metazoa</taxon>
        <taxon>Ecdysozoa</taxon>
        <taxon>Arthropoda</taxon>
        <taxon>Crustacea</taxon>
        <taxon>Multicrustacea</taxon>
        <taxon>Cirripedia</taxon>
        <taxon>Thoracica</taxon>
        <taxon>Thoracicalcarea</taxon>
        <taxon>Balanomorpha</taxon>
        <taxon>Balanoidea</taxon>
        <taxon>Balanidae</taxon>
        <taxon>Amphibalaninae</taxon>
        <taxon>Amphibalanus</taxon>
    </lineage>
</organism>
<accession>A0A6A4VWA9</accession>
<evidence type="ECO:0000313" key="3">
    <source>
        <dbReference type="EMBL" id="KAF0305918.1"/>
    </source>
</evidence>
<sequence>MPNGGEPLRGEAQAWKAAHPPQCPHRPWGYGADMSPPRPPARAAAARGLQLILAATAGAAGYAYYHKVNGYSCDKHHHPPKHQTPPGGHK</sequence>
<evidence type="ECO:0000313" key="4">
    <source>
        <dbReference type="Proteomes" id="UP000440578"/>
    </source>
</evidence>
<keyword evidence="4" id="KW-1185">Reference proteome</keyword>
<gene>
    <name evidence="2" type="ORF">FJT64_004662</name>
    <name evidence="3" type="ORF">FJT64_022549</name>
</gene>
<dbReference type="AlphaFoldDB" id="A0A6A4VWA9"/>
<feature type="region of interest" description="Disordered" evidence="1">
    <location>
        <begin position="1"/>
        <end position="43"/>
    </location>
</feature>
<evidence type="ECO:0000256" key="1">
    <source>
        <dbReference type="SAM" id="MobiDB-lite"/>
    </source>
</evidence>
<dbReference type="EMBL" id="VIIS01000711">
    <property type="protein sequence ID" value="KAF0305918.1"/>
    <property type="molecule type" value="Genomic_DNA"/>
</dbReference>